<name>A0A0N8TGH4_9PSED</name>
<organism evidence="1 2">
    <name type="scientific">Pseudomonas syringae pv. viburni</name>
    <dbReference type="NCBI Taxonomy" id="251703"/>
    <lineage>
        <taxon>Bacteria</taxon>
        <taxon>Pseudomonadati</taxon>
        <taxon>Pseudomonadota</taxon>
        <taxon>Gammaproteobacteria</taxon>
        <taxon>Pseudomonadales</taxon>
        <taxon>Pseudomonadaceae</taxon>
        <taxon>Pseudomonas</taxon>
    </lineage>
</organism>
<gene>
    <name evidence="1" type="ORF">ALO40_102153</name>
</gene>
<dbReference type="EMBL" id="LJRR01000093">
    <property type="protein sequence ID" value="KPZ22001.1"/>
    <property type="molecule type" value="Genomic_DNA"/>
</dbReference>
<proteinExistence type="predicted"/>
<accession>A0A0N8TGH4</accession>
<sequence>MHLVHAMRYDRAAFVSPCPELAFSTLNSGRMRKAGVYKQPRM</sequence>
<dbReference type="Proteomes" id="UP000050317">
    <property type="component" value="Unassembled WGS sequence"/>
</dbReference>
<evidence type="ECO:0000313" key="1">
    <source>
        <dbReference type="EMBL" id="KPZ22001.1"/>
    </source>
</evidence>
<dbReference type="AlphaFoldDB" id="A0A0N8TGH4"/>
<dbReference type="PATRIC" id="fig|251703.9.peg.2865"/>
<protein>
    <submittedName>
        <fullName evidence="1">Uncharacterized protein</fullName>
    </submittedName>
</protein>
<evidence type="ECO:0000313" key="2">
    <source>
        <dbReference type="Proteomes" id="UP000050317"/>
    </source>
</evidence>
<comment type="caution">
    <text evidence="1">The sequence shown here is derived from an EMBL/GenBank/DDBJ whole genome shotgun (WGS) entry which is preliminary data.</text>
</comment>
<reference evidence="1 2" key="1">
    <citation type="submission" date="2015-09" db="EMBL/GenBank/DDBJ databases">
        <title>Genome announcement of multiple Pseudomonas syringae strains.</title>
        <authorList>
            <person name="Thakur S."/>
            <person name="Wang P.W."/>
            <person name="Gong Y."/>
            <person name="Weir B.S."/>
            <person name="Guttman D.S."/>
        </authorList>
    </citation>
    <scope>NUCLEOTIDE SEQUENCE [LARGE SCALE GENOMIC DNA]</scope>
    <source>
        <strain evidence="1 2">ICMP3963</strain>
    </source>
</reference>